<keyword evidence="5" id="KW-0547">Nucleotide-binding</keyword>
<dbReference type="PROSITE" id="PS50929">
    <property type="entry name" value="ABC_TM1F"/>
    <property type="match status" value="1"/>
</dbReference>
<name>D5HBA0_SALRM</name>
<keyword evidence="3" id="KW-1003">Cell membrane</keyword>
<dbReference type="InterPro" id="IPR003439">
    <property type="entry name" value="ABC_transporter-like_ATP-bd"/>
</dbReference>
<dbReference type="PROSITE" id="PS50893">
    <property type="entry name" value="ABC_TRANSPORTER_2"/>
    <property type="match status" value="1"/>
</dbReference>
<feature type="transmembrane region" description="Helical" evidence="9">
    <location>
        <begin position="196"/>
        <end position="216"/>
    </location>
</feature>
<reference evidence="12 13" key="1">
    <citation type="journal article" date="2010" name="ISME J.">
        <title>Fine-scale evolution: genomic, phenotypic and ecological differentiation in two coexisting Salinibacter ruber strains.</title>
        <authorList>
            <person name="Pena A."/>
            <person name="Teeling H."/>
            <person name="Huerta-Cepas J."/>
            <person name="Santos F."/>
            <person name="Yarza P."/>
            <person name="Brito-Echeverria J."/>
            <person name="Lucio M."/>
            <person name="Schmitt-Kopplin P."/>
            <person name="Meseguer I."/>
            <person name="Schenowitz C."/>
            <person name="Dossat C."/>
            <person name="Barbe V."/>
            <person name="Dopazo J."/>
            <person name="Rossello-Mora R."/>
            <person name="Schuler M."/>
            <person name="Glockner F.O."/>
            <person name="Amann R."/>
            <person name="Gabaldon T."/>
            <person name="Anton J."/>
        </authorList>
    </citation>
    <scope>NUCLEOTIDE SEQUENCE [LARGE SCALE GENOMIC DNA]</scope>
    <source>
        <strain evidence="12 13">M8</strain>
    </source>
</reference>
<comment type="subcellular location">
    <subcellularLocation>
        <location evidence="1">Cell membrane</location>
        <topology evidence="1">Multi-pass membrane protein</topology>
    </subcellularLocation>
</comment>
<evidence type="ECO:0000313" key="12">
    <source>
        <dbReference type="EMBL" id="CBH25305.1"/>
    </source>
</evidence>
<feature type="transmembrane region" description="Helical" evidence="9">
    <location>
        <begin position="305"/>
        <end position="323"/>
    </location>
</feature>
<dbReference type="InterPro" id="IPR039421">
    <property type="entry name" value="Type_1_exporter"/>
</dbReference>
<reference evidence="13" key="2">
    <citation type="submission" date="2010-04" db="EMBL/GenBank/DDBJ databases">
        <title>Genome sequence of Salinibacter ruber M8.</title>
        <authorList>
            <consortium name="Genoscope"/>
        </authorList>
    </citation>
    <scope>NUCLEOTIDE SEQUENCE [LARGE SCALE GENOMIC DNA]</scope>
    <source>
        <strain evidence="13">M8</strain>
    </source>
</reference>
<dbReference type="SUPFAM" id="SSF90123">
    <property type="entry name" value="ABC transporter transmembrane region"/>
    <property type="match status" value="1"/>
</dbReference>
<dbReference type="SUPFAM" id="SSF52540">
    <property type="entry name" value="P-loop containing nucleoside triphosphate hydrolases"/>
    <property type="match status" value="1"/>
</dbReference>
<dbReference type="InterPro" id="IPR003593">
    <property type="entry name" value="AAA+_ATPase"/>
</dbReference>
<dbReference type="PANTHER" id="PTHR43394">
    <property type="entry name" value="ATP-DEPENDENT PERMEASE MDL1, MITOCHONDRIAL"/>
    <property type="match status" value="1"/>
</dbReference>
<evidence type="ECO:0000256" key="7">
    <source>
        <dbReference type="ARBA" id="ARBA00022989"/>
    </source>
</evidence>
<dbReference type="Pfam" id="PF00664">
    <property type="entry name" value="ABC_membrane"/>
    <property type="match status" value="1"/>
</dbReference>
<dbReference type="FunFam" id="1.20.1560.10:FF:000011">
    <property type="entry name" value="Multidrug ABC transporter ATP-binding protein"/>
    <property type="match status" value="1"/>
</dbReference>
<dbReference type="PANTHER" id="PTHR43394:SF1">
    <property type="entry name" value="ATP-BINDING CASSETTE SUB-FAMILY B MEMBER 10, MITOCHONDRIAL"/>
    <property type="match status" value="1"/>
</dbReference>
<dbReference type="Gene3D" id="3.40.50.300">
    <property type="entry name" value="P-loop containing nucleotide triphosphate hydrolases"/>
    <property type="match status" value="1"/>
</dbReference>
<dbReference type="EMBL" id="FP565814">
    <property type="protein sequence ID" value="CBH25305.1"/>
    <property type="molecule type" value="Genomic_DNA"/>
</dbReference>
<feature type="transmembrane region" description="Helical" evidence="9">
    <location>
        <begin position="94"/>
        <end position="115"/>
    </location>
</feature>
<evidence type="ECO:0000259" key="11">
    <source>
        <dbReference type="PROSITE" id="PS50929"/>
    </source>
</evidence>
<evidence type="ECO:0000256" key="6">
    <source>
        <dbReference type="ARBA" id="ARBA00022840"/>
    </source>
</evidence>
<evidence type="ECO:0000256" key="9">
    <source>
        <dbReference type="SAM" id="Phobius"/>
    </source>
</evidence>
<feature type="domain" description="ABC transporter" evidence="10">
    <location>
        <begin position="376"/>
        <end position="615"/>
    </location>
</feature>
<evidence type="ECO:0000256" key="1">
    <source>
        <dbReference type="ARBA" id="ARBA00004651"/>
    </source>
</evidence>
<dbReference type="Gene3D" id="1.20.1560.10">
    <property type="entry name" value="ABC transporter type 1, transmembrane domain"/>
    <property type="match status" value="1"/>
</dbReference>
<feature type="transmembrane region" description="Helical" evidence="9">
    <location>
        <begin position="54"/>
        <end position="74"/>
    </location>
</feature>
<protein>
    <submittedName>
        <fullName evidence="12">ABC transporter, ATP-binding/permease protein</fullName>
    </submittedName>
</protein>
<keyword evidence="8 9" id="KW-0472">Membrane</keyword>
<dbReference type="InterPro" id="IPR027417">
    <property type="entry name" value="P-loop_NTPase"/>
</dbReference>
<dbReference type="InterPro" id="IPR036640">
    <property type="entry name" value="ABC1_TM_sf"/>
</dbReference>
<evidence type="ECO:0000259" key="10">
    <source>
        <dbReference type="PROSITE" id="PS50893"/>
    </source>
</evidence>
<dbReference type="HOGENOM" id="CLU_000604_84_4_10"/>
<dbReference type="CDD" id="cd18544">
    <property type="entry name" value="ABC_6TM_TmrA_like"/>
    <property type="match status" value="1"/>
</dbReference>
<evidence type="ECO:0000256" key="5">
    <source>
        <dbReference type="ARBA" id="ARBA00022741"/>
    </source>
</evidence>
<dbReference type="GO" id="GO:0016887">
    <property type="term" value="F:ATP hydrolysis activity"/>
    <property type="evidence" value="ECO:0007669"/>
    <property type="project" value="InterPro"/>
</dbReference>
<dbReference type="KEGG" id="srm:SRM_02384"/>
<gene>
    <name evidence="12" type="primary">msbA</name>
    <name evidence="12" type="ordered locus">SRM_02384</name>
</gene>
<dbReference type="AlphaFoldDB" id="D5HBA0"/>
<keyword evidence="7 9" id="KW-1133">Transmembrane helix</keyword>
<keyword evidence="6 12" id="KW-0067">ATP-binding</keyword>
<dbReference type="SMART" id="SM00382">
    <property type="entry name" value="AAA"/>
    <property type="match status" value="1"/>
</dbReference>
<evidence type="ECO:0000256" key="3">
    <source>
        <dbReference type="ARBA" id="ARBA00022475"/>
    </source>
</evidence>
<keyword evidence="2" id="KW-0813">Transport</keyword>
<evidence type="ECO:0000313" key="13">
    <source>
        <dbReference type="Proteomes" id="UP000000933"/>
    </source>
</evidence>
<feature type="transmembrane region" description="Helical" evidence="9">
    <location>
        <begin position="276"/>
        <end position="299"/>
    </location>
</feature>
<evidence type="ECO:0000256" key="8">
    <source>
        <dbReference type="ARBA" id="ARBA00023136"/>
    </source>
</evidence>
<dbReference type="GO" id="GO:0005886">
    <property type="term" value="C:plasma membrane"/>
    <property type="evidence" value="ECO:0007669"/>
    <property type="project" value="UniProtKB-SubCell"/>
</dbReference>
<dbReference type="GO" id="GO:0015421">
    <property type="term" value="F:ABC-type oligopeptide transporter activity"/>
    <property type="evidence" value="ECO:0007669"/>
    <property type="project" value="TreeGrafter"/>
</dbReference>
<sequence>MLDCCLVDFSHPPAPPHLADDASDDHFEPEDTVDEVNTFDGRLIRRLGQYLTPYAGYIVLALAITLGASFLGPLRPWLVQKGIDNYIVVGDLEGLQYIILYLVLALVGEGILSFGENYLTQWIGQQAIYDLRTTLFRHVEGQSLAYFDRTPVGRVITRTTSDVEALSDALSSGLVSVLGDLFKLVFIAYFMFTLNWMLAVVTLLVMPLMVWVTFWFRRNVREQYRETRKQMARINSFIQEHVTGMHIVQLFNREDEEEDRFEGINDKHRAAHLHTIFYYAIFWPSIEFISNLALAAVLWFGGFRALGGSALTLGVLVAFIQYARQFFRPIRDLSNQYDTLQKAMAGAERVFSLLDTDESIEAPSAPVELDAVEGTIEFKNVWFAYEEDDAGTPDWVLEDVSFRVEPGEMAALVGATGAGKSTVMNLLLRFYEIQRGQIRVDGHDIRDLRLRDLREHIGLIPQDVFLFSGSVRRNLTLDDPSIDEATMRRAAETVQADQLIERLPDGYDQDVKERGSSLSRGQRQLLAFVRALLYDPDVMVLDEATSSVDTETEALIQRALERVTEGRTTLAIAHRLSTIQDADKILVMHKGEIRERGTHQELLAADGLYRKLYDLQYADQVAPRGDGARTDQRVQT</sequence>
<dbReference type="GO" id="GO:0005524">
    <property type="term" value="F:ATP binding"/>
    <property type="evidence" value="ECO:0007669"/>
    <property type="project" value="UniProtKB-KW"/>
</dbReference>
<evidence type="ECO:0000256" key="4">
    <source>
        <dbReference type="ARBA" id="ARBA00022692"/>
    </source>
</evidence>
<dbReference type="FunFam" id="3.40.50.300:FF:000287">
    <property type="entry name" value="Multidrug ABC transporter ATP-binding protein"/>
    <property type="match status" value="1"/>
</dbReference>
<feature type="domain" description="ABC transmembrane type-1" evidence="11">
    <location>
        <begin position="59"/>
        <end position="342"/>
    </location>
</feature>
<dbReference type="Proteomes" id="UP000000933">
    <property type="component" value="Chromosome"/>
</dbReference>
<proteinExistence type="predicted"/>
<accession>D5HBA0</accession>
<dbReference type="InterPro" id="IPR011527">
    <property type="entry name" value="ABC1_TM_dom"/>
</dbReference>
<evidence type="ECO:0000256" key="2">
    <source>
        <dbReference type="ARBA" id="ARBA00022448"/>
    </source>
</evidence>
<feature type="transmembrane region" description="Helical" evidence="9">
    <location>
        <begin position="169"/>
        <end position="190"/>
    </location>
</feature>
<dbReference type="Pfam" id="PF00005">
    <property type="entry name" value="ABC_tran"/>
    <property type="match status" value="1"/>
</dbReference>
<organism evidence="12 13">
    <name type="scientific">Salinibacter ruber (strain M8)</name>
    <dbReference type="NCBI Taxonomy" id="761659"/>
    <lineage>
        <taxon>Bacteria</taxon>
        <taxon>Pseudomonadati</taxon>
        <taxon>Rhodothermota</taxon>
        <taxon>Rhodothermia</taxon>
        <taxon>Rhodothermales</taxon>
        <taxon>Salinibacteraceae</taxon>
        <taxon>Salinibacter</taxon>
    </lineage>
</organism>
<keyword evidence="4 9" id="KW-0812">Transmembrane</keyword>